<dbReference type="InterPro" id="IPR029063">
    <property type="entry name" value="SAM-dependent_MTases_sf"/>
</dbReference>
<evidence type="ECO:0000313" key="4">
    <source>
        <dbReference type="Proteomes" id="UP000824089"/>
    </source>
</evidence>
<dbReference type="PANTHER" id="PTHR43861">
    <property type="entry name" value="TRANS-ACONITATE 2-METHYLTRANSFERASE-RELATED"/>
    <property type="match status" value="1"/>
</dbReference>
<organism evidence="3 4">
    <name type="scientific">Candidatus Egerieisoma faecipullorum</name>
    <dbReference type="NCBI Taxonomy" id="2840963"/>
    <lineage>
        <taxon>Bacteria</taxon>
        <taxon>Bacillati</taxon>
        <taxon>Bacillota</taxon>
        <taxon>Clostridia</taxon>
        <taxon>Eubacteriales</taxon>
        <taxon>Clostridiaceae</taxon>
        <taxon>Clostridiaceae incertae sedis</taxon>
        <taxon>Candidatus Egerieisoma</taxon>
    </lineage>
</organism>
<dbReference type="Pfam" id="PF13649">
    <property type="entry name" value="Methyltransf_25"/>
    <property type="match status" value="1"/>
</dbReference>
<dbReference type="GO" id="GO:0032259">
    <property type="term" value="P:methylation"/>
    <property type="evidence" value="ECO:0007669"/>
    <property type="project" value="UniProtKB-KW"/>
</dbReference>
<accession>A0A9D1I5L4</accession>
<dbReference type="InterPro" id="IPR041698">
    <property type="entry name" value="Methyltransf_25"/>
</dbReference>
<gene>
    <name evidence="3" type="ORF">IAD50_00020</name>
</gene>
<dbReference type="CDD" id="cd02440">
    <property type="entry name" value="AdoMet_MTases"/>
    <property type="match status" value="1"/>
</dbReference>
<dbReference type="GO" id="GO:0008168">
    <property type="term" value="F:methyltransferase activity"/>
    <property type="evidence" value="ECO:0007669"/>
    <property type="project" value="UniProtKB-KW"/>
</dbReference>
<reference evidence="3" key="1">
    <citation type="submission" date="2020-10" db="EMBL/GenBank/DDBJ databases">
        <authorList>
            <person name="Gilroy R."/>
        </authorList>
    </citation>
    <scope>NUCLEOTIDE SEQUENCE</scope>
    <source>
        <strain evidence="3">CHK195-4489</strain>
    </source>
</reference>
<dbReference type="Gene3D" id="2.20.25.110">
    <property type="entry name" value="S-adenosyl-L-methionine-dependent methyltransferases"/>
    <property type="match status" value="1"/>
</dbReference>
<evidence type="ECO:0000313" key="3">
    <source>
        <dbReference type="EMBL" id="HIU28663.1"/>
    </source>
</evidence>
<dbReference type="SUPFAM" id="SSF53335">
    <property type="entry name" value="S-adenosyl-L-methionine-dependent methyltransferases"/>
    <property type="match status" value="1"/>
</dbReference>
<proteinExistence type="predicted"/>
<evidence type="ECO:0000259" key="2">
    <source>
        <dbReference type="Pfam" id="PF13649"/>
    </source>
</evidence>
<reference evidence="3" key="2">
    <citation type="journal article" date="2021" name="PeerJ">
        <title>Extensive microbial diversity within the chicken gut microbiome revealed by metagenomics and culture.</title>
        <authorList>
            <person name="Gilroy R."/>
            <person name="Ravi A."/>
            <person name="Getino M."/>
            <person name="Pursley I."/>
            <person name="Horton D.L."/>
            <person name="Alikhan N.F."/>
            <person name="Baker D."/>
            <person name="Gharbi K."/>
            <person name="Hall N."/>
            <person name="Watson M."/>
            <person name="Adriaenssens E.M."/>
            <person name="Foster-Nyarko E."/>
            <person name="Jarju S."/>
            <person name="Secka A."/>
            <person name="Antonio M."/>
            <person name="Oren A."/>
            <person name="Chaudhuri R.R."/>
            <person name="La Ragione R."/>
            <person name="Hildebrand F."/>
            <person name="Pallen M.J."/>
        </authorList>
    </citation>
    <scope>NUCLEOTIDE SEQUENCE</scope>
    <source>
        <strain evidence="3">CHK195-4489</strain>
    </source>
</reference>
<dbReference type="Proteomes" id="UP000824089">
    <property type="component" value="Unassembled WGS sequence"/>
</dbReference>
<dbReference type="EMBL" id="DVMM01000001">
    <property type="protein sequence ID" value="HIU28663.1"/>
    <property type="molecule type" value="Genomic_DNA"/>
</dbReference>
<feature type="domain" description="Methyltransferase" evidence="2">
    <location>
        <begin position="47"/>
        <end position="139"/>
    </location>
</feature>
<protein>
    <submittedName>
        <fullName evidence="3">Methyltransferase domain-containing protein</fullName>
    </submittedName>
</protein>
<keyword evidence="3" id="KW-0489">Methyltransferase</keyword>
<dbReference type="AlphaFoldDB" id="A0A9D1I5L4"/>
<evidence type="ECO:0000256" key="1">
    <source>
        <dbReference type="ARBA" id="ARBA00022679"/>
    </source>
</evidence>
<comment type="caution">
    <text evidence="3">The sequence shown here is derived from an EMBL/GenBank/DDBJ whole genome shotgun (WGS) entry which is preliminary data.</text>
</comment>
<dbReference type="Gene3D" id="3.40.50.150">
    <property type="entry name" value="Vaccinia Virus protein VP39"/>
    <property type="match status" value="1"/>
</dbReference>
<sequence length="261" mass="30886">MYRFLSHYYEMLFPYRQYVAWKDFARPMLRRSRAVRSFKDRGERPLVIDAGCGTGALADLLATYYDVIGIDISEEMLDQALKNYPDRGILWVRQDIAKMETGRPAAAIFATTDTLNHITVQNQLYAFFRRAYRTLESGGYLFFDVVTEEFFRCFYGDGQCSFEDFEWGSFFWRCEYHQNTQKAVYDITYFEKCEDRELYQRTDERITERVWPESVLRDGLEQAGFRRIRIFPELLHAGEDDAAAPPCSQGWERLYFVCVKP</sequence>
<keyword evidence="1" id="KW-0808">Transferase</keyword>
<name>A0A9D1I5L4_9CLOT</name>